<dbReference type="Pfam" id="PF10531">
    <property type="entry name" value="SLBB"/>
    <property type="match status" value="1"/>
</dbReference>
<evidence type="ECO:0000313" key="6">
    <source>
        <dbReference type="Proteomes" id="UP000601768"/>
    </source>
</evidence>
<feature type="domain" description="Polysaccharide export protein N-terminal" evidence="3">
    <location>
        <begin position="30"/>
        <end position="103"/>
    </location>
</feature>
<evidence type="ECO:0000313" key="5">
    <source>
        <dbReference type="EMBL" id="MBC3767652.1"/>
    </source>
</evidence>
<keyword evidence="6" id="KW-1185">Reference proteome</keyword>
<evidence type="ECO:0000256" key="1">
    <source>
        <dbReference type="ARBA" id="ARBA00022729"/>
    </source>
</evidence>
<dbReference type="Proteomes" id="UP000601768">
    <property type="component" value="Unassembled WGS sequence"/>
</dbReference>
<dbReference type="Gene3D" id="3.10.560.10">
    <property type="entry name" value="Outer membrane lipoprotein wza domain like"/>
    <property type="match status" value="1"/>
</dbReference>
<dbReference type="Pfam" id="PF02563">
    <property type="entry name" value="Poly_export"/>
    <property type="match status" value="1"/>
</dbReference>
<evidence type="ECO:0000259" key="3">
    <source>
        <dbReference type="Pfam" id="PF02563"/>
    </source>
</evidence>
<feature type="domain" description="Soluble ligand binding" evidence="4">
    <location>
        <begin position="108"/>
        <end position="155"/>
    </location>
</feature>
<evidence type="ECO:0000256" key="2">
    <source>
        <dbReference type="SAM" id="SignalP"/>
    </source>
</evidence>
<reference evidence="5" key="1">
    <citation type="journal article" date="2018" name="Int. J. Syst. Evol. Microbiol.">
        <title>Neptunicella marina gen. nov., sp. nov., isolated from surface seawater.</title>
        <authorList>
            <person name="Liu X."/>
            <person name="Lai Q."/>
            <person name="Du Y."/>
            <person name="Zhang X."/>
            <person name="Liu Z."/>
            <person name="Sun F."/>
            <person name="Shao Z."/>
        </authorList>
    </citation>
    <scope>NUCLEOTIDE SEQUENCE</scope>
    <source>
        <strain evidence="5">S27-2</strain>
    </source>
</reference>
<organism evidence="5 6">
    <name type="scientific">Neptunicella marina</name>
    <dbReference type="NCBI Taxonomy" id="2125989"/>
    <lineage>
        <taxon>Bacteria</taxon>
        <taxon>Pseudomonadati</taxon>
        <taxon>Pseudomonadota</taxon>
        <taxon>Gammaproteobacteria</taxon>
        <taxon>Alteromonadales</taxon>
        <taxon>Alteromonadaceae</taxon>
        <taxon>Neptunicella</taxon>
    </lineage>
</organism>
<dbReference type="EMBL" id="JACNEP010000022">
    <property type="protein sequence ID" value="MBC3767652.1"/>
    <property type="molecule type" value="Genomic_DNA"/>
</dbReference>
<proteinExistence type="predicted"/>
<comment type="caution">
    <text evidence="5">The sequence shown here is derived from an EMBL/GenBank/DDBJ whole genome shotgun (WGS) entry which is preliminary data.</text>
</comment>
<sequence>MKKSLFILLTLLTSLCLSHPALSQASSDLAHYRLGSGDSIKISVYGQSDLSIETRLPDTGNINYPFLGDIQAVGLTTAQLEQHIYQGLKGDYLVSPSVSVTITQYRPFFIDGEVKKPGGYPYQPGLSIDKAAALAGGYTQRAAKDEIIILRDISGTQQQVTAKTSDTVQPGDIVRIQQSFF</sequence>
<dbReference type="AlphaFoldDB" id="A0A8J6IZQ8"/>
<gene>
    <name evidence="5" type="ORF">H8B19_17365</name>
</gene>
<dbReference type="GO" id="GO:0015159">
    <property type="term" value="F:polysaccharide transmembrane transporter activity"/>
    <property type="evidence" value="ECO:0007669"/>
    <property type="project" value="InterPro"/>
</dbReference>
<dbReference type="PANTHER" id="PTHR33619:SF3">
    <property type="entry name" value="POLYSACCHARIDE EXPORT PROTEIN GFCE-RELATED"/>
    <property type="match status" value="1"/>
</dbReference>
<dbReference type="InterPro" id="IPR019554">
    <property type="entry name" value="Soluble_ligand-bd"/>
</dbReference>
<name>A0A8J6IZQ8_9ALTE</name>
<accession>A0A8J6IZQ8</accession>
<dbReference type="InterPro" id="IPR049712">
    <property type="entry name" value="Poly_export"/>
</dbReference>
<dbReference type="PANTHER" id="PTHR33619">
    <property type="entry name" value="POLYSACCHARIDE EXPORT PROTEIN GFCE-RELATED"/>
    <property type="match status" value="1"/>
</dbReference>
<dbReference type="Gene3D" id="3.30.1950.10">
    <property type="entry name" value="wza like domain"/>
    <property type="match status" value="1"/>
</dbReference>
<keyword evidence="1 2" id="KW-0732">Signal</keyword>
<reference evidence="5" key="2">
    <citation type="submission" date="2020-08" db="EMBL/GenBank/DDBJ databases">
        <authorList>
            <person name="Lai Q."/>
        </authorList>
    </citation>
    <scope>NUCLEOTIDE SEQUENCE</scope>
    <source>
        <strain evidence="5">S27-2</strain>
    </source>
</reference>
<dbReference type="RefSeq" id="WP_186508287.1">
    <property type="nucleotide sequence ID" value="NZ_JACNEP010000022.1"/>
</dbReference>
<feature type="signal peptide" evidence="2">
    <location>
        <begin position="1"/>
        <end position="23"/>
    </location>
</feature>
<feature type="chain" id="PRO_5035174741" evidence="2">
    <location>
        <begin position="24"/>
        <end position="181"/>
    </location>
</feature>
<evidence type="ECO:0000259" key="4">
    <source>
        <dbReference type="Pfam" id="PF10531"/>
    </source>
</evidence>
<protein>
    <submittedName>
        <fullName evidence="5">Polysaccharide export protein</fullName>
    </submittedName>
</protein>
<dbReference type="InterPro" id="IPR003715">
    <property type="entry name" value="Poly_export_N"/>
</dbReference>